<organism evidence="1 2">
    <name type="scientific">Tanacetum coccineum</name>
    <dbReference type="NCBI Taxonomy" id="301880"/>
    <lineage>
        <taxon>Eukaryota</taxon>
        <taxon>Viridiplantae</taxon>
        <taxon>Streptophyta</taxon>
        <taxon>Embryophyta</taxon>
        <taxon>Tracheophyta</taxon>
        <taxon>Spermatophyta</taxon>
        <taxon>Magnoliopsida</taxon>
        <taxon>eudicotyledons</taxon>
        <taxon>Gunneridae</taxon>
        <taxon>Pentapetalae</taxon>
        <taxon>asterids</taxon>
        <taxon>campanulids</taxon>
        <taxon>Asterales</taxon>
        <taxon>Asteraceae</taxon>
        <taxon>Asteroideae</taxon>
        <taxon>Anthemideae</taxon>
        <taxon>Anthemidinae</taxon>
        <taxon>Tanacetum</taxon>
    </lineage>
</organism>
<name>A0ABQ5JBK4_9ASTR</name>
<accession>A0ABQ5JBK4</accession>
<dbReference type="Proteomes" id="UP001151760">
    <property type="component" value="Unassembled WGS sequence"/>
</dbReference>
<keyword evidence="2" id="KW-1185">Reference proteome</keyword>
<dbReference type="EMBL" id="BQNB010021673">
    <property type="protein sequence ID" value="GJU08848.1"/>
    <property type="molecule type" value="Genomic_DNA"/>
</dbReference>
<comment type="caution">
    <text evidence="1">The sequence shown here is derived from an EMBL/GenBank/DDBJ whole genome shotgun (WGS) entry which is preliminary data.</text>
</comment>
<proteinExistence type="predicted"/>
<reference evidence="1" key="2">
    <citation type="submission" date="2022-01" db="EMBL/GenBank/DDBJ databases">
        <authorList>
            <person name="Yamashiro T."/>
            <person name="Shiraishi A."/>
            <person name="Satake H."/>
            <person name="Nakayama K."/>
        </authorList>
    </citation>
    <scope>NUCLEOTIDE SEQUENCE</scope>
</reference>
<reference evidence="1" key="1">
    <citation type="journal article" date="2022" name="Int. J. Mol. Sci.">
        <title>Draft Genome of Tanacetum Coccineum: Genomic Comparison of Closely Related Tanacetum-Family Plants.</title>
        <authorList>
            <person name="Yamashiro T."/>
            <person name="Shiraishi A."/>
            <person name="Nakayama K."/>
            <person name="Satake H."/>
        </authorList>
    </citation>
    <scope>NUCLEOTIDE SEQUENCE</scope>
</reference>
<evidence type="ECO:0000313" key="1">
    <source>
        <dbReference type="EMBL" id="GJU08848.1"/>
    </source>
</evidence>
<sequence>MMTLYPIPRDDPFLCIQNGRVISPKGDYNGERIPSDESKIHIEVLSVLWENRLPFPDGSFPLTWKYEVAGQLANQSLTRGQSDEYCSCHWKDPEASRMSDNDWLLMNLVSWRMQND</sequence>
<protein>
    <submittedName>
        <fullName evidence="1">Uncharacterized protein</fullName>
    </submittedName>
</protein>
<evidence type="ECO:0000313" key="2">
    <source>
        <dbReference type="Proteomes" id="UP001151760"/>
    </source>
</evidence>
<gene>
    <name evidence="1" type="ORF">Tco_1125278</name>
</gene>